<evidence type="ECO:0000313" key="1">
    <source>
        <dbReference type="EMBL" id="QJD55417.1"/>
    </source>
</evidence>
<dbReference type="EMBL" id="MT188665">
    <property type="protein sequence ID" value="QJD55417.1"/>
    <property type="molecule type" value="Genomic_DNA"/>
</dbReference>
<proteinExistence type="predicted"/>
<gene>
    <name evidence="1" type="ORF">vBVipa4291_00004</name>
</gene>
<sequence length="99" mass="11109">MIRVEINEERQELSKTNPDWITKQIKGRLDQSIPVCVKVYITLDNANLTLSCGDCPSGPGGGRLPNEEEQRILSLWDKFGCGKKPINPGNIIAFLKHFN</sequence>
<organism evidence="1 2">
    <name type="scientific">Vibrio phage vB_Vipa4291</name>
    <dbReference type="NCBI Taxonomy" id="2729569"/>
    <lineage>
        <taxon>Viruses</taxon>
        <taxon>Monodnaviria</taxon>
        <taxon>Loebvirae</taxon>
        <taxon>Hofneiviricota</taxon>
        <taxon>Faserviricetes</taxon>
        <taxon>Tubulavirales</taxon>
        <taxon>Inoviridae</taxon>
        <taxon>Versovirus</taxon>
        <taxon>Versovirus Vipa4291</taxon>
    </lineage>
</organism>
<name>A0AAE7A1K5_9VIRU</name>
<keyword evidence="2" id="KW-1185">Reference proteome</keyword>
<protein>
    <submittedName>
        <fullName evidence="1">Uncharacterized protein</fullName>
    </submittedName>
</protein>
<dbReference type="Proteomes" id="UP000828781">
    <property type="component" value="Segment"/>
</dbReference>
<evidence type="ECO:0000313" key="2">
    <source>
        <dbReference type="Proteomes" id="UP000828781"/>
    </source>
</evidence>
<reference evidence="1 2" key="1">
    <citation type="submission" date="2020-03" db="EMBL/GenBank/DDBJ databases">
        <title>Dynamic changes in Inoviridae prophage during population succession and invasion of Pacific-native Vibrio parahaemolyticus into United States North Atlantic coastal areas.</title>
        <authorList>
            <person name="Means J."/>
            <person name="Marcinqiwicz A."/>
            <person name="Foxall R."/>
            <person name="Xu F."/>
            <person name="Jones S."/>
            <person name="Cooper V."/>
            <person name="Whistler C."/>
        </authorList>
    </citation>
    <scope>NUCLEOTIDE SEQUENCE [LARGE SCALE GENOMIC DNA]</scope>
</reference>
<accession>A0AAE7A1K5</accession>